<dbReference type="PANTHER" id="PTHR34502:SF3">
    <property type="entry name" value="DUF6594 DOMAIN-CONTAINING PROTEIN"/>
    <property type="match status" value="1"/>
</dbReference>
<keyword evidence="2" id="KW-0812">Transmembrane</keyword>
<dbReference type="AlphaFoldDB" id="A0A3N4HTE0"/>
<feature type="domain" description="DUF6594" evidence="3">
    <location>
        <begin position="166"/>
        <end position="437"/>
    </location>
</feature>
<feature type="region of interest" description="Disordered" evidence="1">
    <location>
        <begin position="1"/>
        <end position="31"/>
    </location>
</feature>
<evidence type="ECO:0000313" key="5">
    <source>
        <dbReference type="Proteomes" id="UP000275078"/>
    </source>
</evidence>
<proteinExistence type="predicted"/>
<keyword evidence="2" id="KW-1133">Transmembrane helix</keyword>
<evidence type="ECO:0000259" key="3">
    <source>
        <dbReference type="Pfam" id="PF20237"/>
    </source>
</evidence>
<keyword evidence="5" id="KW-1185">Reference proteome</keyword>
<feature type="transmembrane region" description="Helical" evidence="2">
    <location>
        <begin position="402"/>
        <end position="423"/>
    </location>
</feature>
<feature type="compositionally biased region" description="Polar residues" evidence="1">
    <location>
        <begin position="49"/>
        <end position="83"/>
    </location>
</feature>
<dbReference type="Proteomes" id="UP000275078">
    <property type="component" value="Unassembled WGS sequence"/>
</dbReference>
<dbReference type="Pfam" id="PF20237">
    <property type="entry name" value="DUF6594"/>
    <property type="match status" value="1"/>
</dbReference>
<feature type="region of interest" description="Disordered" evidence="1">
    <location>
        <begin position="49"/>
        <end position="122"/>
    </location>
</feature>
<dbReference type="PANTHER" id="PTHR34502">
    <property type="entry name" value="DUF6594 DOMAIN-CONTAINING PROTEIN-RELATED"/>
    <property type="match status" value="1"/>
</dbReference>
<dbReference type="EMBL" id="ML119732">
    <property type="protein sequence ID" value="RPA77092.1"/>
    <property type="molecule type" value="Genomic_DNA"/>
</dbReference>
<name>A0A3N4HTE0_ASCIM</name>
<evidence type="ECO:0000256" key="1">
    <source>
        <dbReference type="SAM" id="MobiDB-lite"/>
    </source>
</evidence>
<dbReference type="STRING" id="1160509.A0A3N4HTE0"/>
<protein>
    <recommendedName>
        <fullName evidence="3">DUF6594 domain-containing protein</fullName>
    </recommendedName>
</protein>
<dbReference type="SUPFAM" id="SSF101447">
    <property type="entry name" value="Formin homology 2 domain (FH2 domain)"/>
    <property type="match status" value="1"/>
</dbReference>
<reference evidence="4 5" key="1">
    <citation type="journal article" date="2018" name="Nat. Ecol. Evol.">
        <title>Pezizomycetes genomes reveal the molecular basis of ectomycorrhizal truffle lifestyle.</title>
        <authorList>
            <person name="Murat C."/>
            <person name="Payen T."/>
            <person name="Noel B."/>
            <person name="Kuo A."/>
            <person name="Morin E."/>
            <person name="Chen J."/>
            <person name="Kohler A."/>
            <person name="Krizsan K."/>
            <person name="Balestrini R."/>
            <person name="Da Silva C."/>
            <person name="Montanini B."/>
            <person name="Hainaut M."/>
            <person name="Levati E."/>
            <person name="Barry K.W."/>
            <person name="Belfiori B."/>
            <person name="Cichocki N."/>
            <person name="Clum A."/>
            <person name="Dockter R.B."/>
            <person name="Fauchery L."/>
            <person name="Guy J."/>
            <person name="Iotti M."/>
            <person name="Le Tacon F."/>
            <person name="Lindquist E.A."/>
            <person name="Lipzen A."/>
            <person name="Malagnac F."/>
            <person name="Mello A."/>
            <person name="Molinier V."/>
            <person name="Miyauchi S."/>
            <person name="Poulain J."/>
            <person name="Riccioni C."/>
            <person name="Rubini A."/>
            <person name="Sitrit Y."/>
            <person name="Splivallo R."/>
            <person name="Traeger S."/>
            <person name="Wang M."/>
            <person name="Zifcakova L."/>
            <person name="Wipf D."/>
            <person name="Zambonelli A."/>
            <person name="Paolocci F."/>
            <person name="Nowrousian M."/>
            <person name="Ottonello S."/>
            <person name="Baldrian P."/>
            <person name="Spatafora J.W."/>
            <person name="Henrissat B."/>
            <person name="Nagy L.G."/>
            <person name="Aury J.M."/>
            <person name="Wincker P."/>
            <person name="Grigoriev I.V."/>
            <person name="Bonfante P."/>
            <person name="Martin F.M."/>
        </authorList>
    </citation>
    <scope>NUCLEOTIDE SEQUENCE [LARGE SCALE GENOMIC DNA]</scope>
    <source>
        <strain evidence="4 5">RN42</strain>
    </source>
</reference>
<evidence type="ECO:0000313" key="4">
    <source>
        <dbReference type="EMBL" id="RPA77092.1"/>
    </source>
</evidence>
<feature type="transmembrane region" description="Helical" evidence="2">
    <location>
        <begin position="366"/>
        <end position="390"/>
    </location>
</feature>
<accession>A0A3N4HTE0</accession>
<organism evidence="4 5">
    <name type="scientific">Ascobolus immersus RN42</name>
    <dbReference type="NCBI Taxonomy" id="1160509"/>
    <lineage>
        <taxon>Eukaryota</taxon>
        <taxon>Fungi</taxon>
        <taxon>Dikarya</taxon>
        <taxon>Ascomycota</taxon>
        <taxon>Pezizomycotina</taxon>
        <taxon>Pezizomycetes</taxon>
        <taxon>Pezizales</taxon>
        <taxon>Ascobolaceae</taxon>
        <taxon>Ascobolus</taxon>
    </lineage>
</organism>
<evidence type="ECO:0000256" key="2">
    <source>
        <dbReference type="SAM" id="Phobius"/>
    </source>
</evidence>
<gene>
    <name evidence="4" type="ORF">BJ508DRAFT_174961</name>
</gene>
<keyword evidence="2" id="KW-0472">Membrane</keyword>
<dbReference type="OrthoDB" id="3533814at2759"/>
<sequence length="437" mass="47887">MSSSLSSTVTIASASVSVSGSPMSSPVSSQPVPLVAAIHASVQHPSNGNLRNYCPSASSTNSNVSLPNSSSAPTRTGAASQSAVAPPPPPPLSPPPPPPPPPAPQNTALSSPGPGKFSQANSSYPLKTFDSWTSRARTLTQNLVPKPALRRQSTIRVVDNYEPGHPKAAAFISTSEDFQVHRKYIYLHNRLLLSKQAEISQLESKLAHLDARDAVQNPHVLMSYNSELDLHTTEYPGEEKVVSERIKLFERLDILLNSYDDLLFKMQQLLAMNPPSSRARHSVYDYLTTRAEVVEPEIKYIYHKLDLVSLGTSTGMDRALVDEFAECFLRVLGKVPFLHRIFCSSEDKSQAQDPDLHFSTRWRVNLFVAFLITILIVFLLVAPVYALFKVTSHEGLSMTDKVNISVGILISATFVMSLMLSVFTRARRYETLAASAA</sequence>
<dbReference type="InterPro" id="IPR046529">
    <property type="entry name" value="DUF6594"/>
</dbReference>
<feature type="compositionally biased region" description="Pro residues" evidence="1">
    <location>
        <begin position="85"/>
        <end position="104"/>
    </location>
</feature>